<protein>
    <recommendedName>
        <fullName evidence="2">Outer membrane protein beta-barrel domain-containing protein</fullName>
    </recommendedName>
</protein>
<gene>
    <name evidence="3" type="ORF">FGF67_10090</name>
</gene>
<feature type="domain" description="Outer membrane protein beta-barrel" evidence="2">
    <location>
        <begin position="442"/>
        <end position="775"/>
    </location>
</feature>
<accession>A0A5C4SJ83</accession>
<dbReference type="RefSeq" id="WP_139697363.1">
    <property type="nucleotide sequence ID" value="NZ_CP074074.1"/>
</dbReference>
<proteinExistence type="predicted"/>
<keyword evidence="4" id="KW-1185">Reference proteome</keyword>
<evidence type="ECO:0000313" key="4">
    <source>
        <dbReference type="Proteomes" id="UP000308713"/>
    </source>
</evidence>
<comment type="caution">
    <text evidence="3">The sequence shown here is derived from an EMBL/GenBank/DDBJ whole genome shotgun (WGS) entry which is preliminary data.</text>
</comment>
<reference evidence="3 4" key="1">
    <citation type="submission" date="2019-05" db="EMBL/GenBank/DDBJ databases">
        <title>Tamlana fucoidanivorans sp. nov., isolated from the surface of algae collected from Fujian province in China.</title>
        <authorList>
            <person name="Li J."/>
        </authorList>
    </citation>
    <scope>NUCLEOTIDE SEQUENCE [LARGE SCALE GENOMIC DNA]</scope>
    <source>
        <strain evidence="3 4">CW2-9</strain>
    </source>
</reference>
<dbReference type="SUPFAM" id="SSF56935">
    <property type="entry name" value="Porins"/>
    <property type="match status" value="1"/>
</dbReference>
<evidence type="ECO:0000256" key="1">
    <source>
        <dbReference type="SAM" id="SignalP"/>
    </source>
</evidence>
<dbReference type="Pfam" id="PF14905">
    <property type="entry name" value="OMP_b-brl_3"/>
    <property type="match status" value="1"/>
</dbReference>
<dbReference type="SUPFAM" id="SSF49464">
    <property type="entry name" value="Carboxypeptidase regulatory domain-like"/>
    <property type="match status" value="1"/>
</dbReference>
<dbReference type="Pfam" id="PF13620">
    <property type="entry name" value="CarboxypepD_reg"/>
    <property type="match status" value="1"/>
</dbReference>
<dbReference type="OrthoDB" id="1682379at2"/>
<feature type="chain" id="PRO_5022758512" description="Outer membrane protein beta-barrel domain-containing protein" evidence="1">
    <location>
        <begin position="20"/>
        <end position="900"/>
    </location>
</feature>
<dbReference type="InterPro" id="IPR041700">
    <property type="entry name" value="OMP_b-brl_3"/>
</dbReference>
<dbReference type="Proteomes" id="UP000308713">
    <property type="component" value="Unassembled WGS sequence"/>
</dbReference>
<dbReference type="InterPro" id="IPR008969">
    <property type="entry name" value="CarboxyPept-like_regulatory"/>
</dbReference>
<keyword evidence="1" id="KW-0732">Signal</keyword>
<feature type="signal peptide" evidence="1">
    <location>
        <begin position="1"/>
        <end position="19"/>
    </location>
</feature>
<sequence>MFRTAVLLILSCFINNLFSQSNTLIGTITDSDQTPIELASVVLLNPKDSTVVTYSITDSKGFFQLTASKRETLLFQASSLGFKPFYKKIYLQSKHIDLKTIVLQDDVSTLDAVMISAVVPIQIKKDTIAFNTNSFKVNHDDTIEKLLGKLPGVEIDSDGKVVAQGEEVQRIFVNGKEFFGGDPAIVLKNLSADAISKVEVIDKKSDETELTGIDDGNKEVIINFTLKKNRQNQGFGKLSGGIGSDKRYFGNVNFNQFNPKTQVSVIGKFNNINITGSNIKGFLENASGLDDESSEESMTATKPKSFSGFLTTGVTGVHYGHEFKKKESVNADYFFNHTNNYGLSNTNRLTFSNTSNFDFKALNDFNNTSNNHNLNFNYENKSNSKYSLKITGGLIADMRDNFIDSKGKYFNEDGNLATTNDYILNTKNDRSTGRINTQFYRRLQKKGRSFNAGISANISDRSYFNTQKSIRTSNIGSPNEREREQFTLRDEYFKTDKINLLFTYTEPLIVKHFLKISGTAVHILDQEHAKQLRTDITRDNEETFSYNFFHNERRYSTKFLHNYVSKKWFLSYGAEIQDINRTFGENNHKDIVRNQYYTNPLAMLQYKPKRGIKYRLNYQRQIKSPRTPQITTVVNDLNPYNIRTGNPNLKNEKLDVLTFNTNIHDFKSALSFYANIQYRCIQNTIISNVTIDDDFVRTRTYDNAGDTQNLKANLSLSKKINKLNIRYTLKNKTLFSTSKALVNLKLNDVETQDYWFSFQLENSNKSILDIKAGASLSLNHTNFSLDDDLDRKYTKQQYFASFDCQVSNKLNFNTQFDYITFTDNTFTEIQKLPLLNAAVSYAFSKNNNILKLVLIDIFNKNVDIYRRSTVNYFEETVTESLGRYAILSYSYRLNNNKRRK</sequence>
<organism evidence="3 4">
    <name type="scientific">Allotamlana fucoidanivorans</name>
    <dbReference type="NCBI Taxonomy" id="2583814"/>
    <lineage>
        <taxon>Bacteria</taxon>
        <taxon>Pseudomonadati</taxon>
        <taxon>Bacteroidota</taxon>
        <taxon>Flavobacteriia</taxon>
        <taxon>Flavobacteriales</taxon>
        <taxon>Flavobacteriaceae</taxon>
        <taxon>Allotamlana</taxon>
    </lineage>
</organism>
<evidence type="ECO:0000259" key="2">
    <source>
        <dbReference type="Pfam" id="PF14905"/>
    </source>
</evidence>
<dbReference type="EMBL" id="VDCS01000009">
    <property type="protein sequence ID" value="TNJ43714.1"/>
    <property type="molecule type" value="Genomic_DNA"/>
</dbReference>
<name>A0A5C4SJ83_9FLAO</name>
<dbReference type="AlphaFoldDB" id="A0A5C4SJ83"/>
<evidence type="ECO:0000313" key="3">
    <source>
        <dbReference type="EMBL" id="TNJ43714.1"/>
    </source>
</evidence>